<organism evidence="10 11">
    <name type="scientific">Alicyclobacillus fastidiosus</name>
    <dbReference type="NCBI Taxonomy" id="392011"/>
    <lineage>
        <taxon>Bacteria</taxon>
        <taxon>Bacillati</taxon>
        <taxon>Bacillota</taxon>
        <taxon>Bacilli</taxon>
        <taxon>Bacillales</taxon>
        <taxon>Alicyclobacillaceae</taxon>
        <taxon>Alicyclobacillus</taxon>
    </lineage>
</organism>
<comment type="subcellular location">
    <subcellularLocation>
        <location evidence="9">Cytoplasm</location>
    </subcellularLocation>
</comment>
<comment type="similarity">
    <text evidence="9">Belongs to the dethiobiotin synthetase family.</text>
</comment>
<evidence type="ECO:0000256" key="7">
    <source>
        <dbReference type="ARBA" id="ARBA00022842"/>
    </source>
</evidence>
<comment type="catalytic activity">
    <reaction evidence="9">
        <text>(7R,8S)-7,8-diammoniononanoate + CO2 + ATP = (4R,5S)-dethiobiotin + ADP + phosphate + 3 H(+)</text>
        <dbReference type="Rhea" id="RHEA:15805"/>
        <dbReference type="ChEBI" id="CHEBI:15378"/>
        <dbReference type="ChEBI" id="CHEBI:16526"/>
        <dbReference type="ChEBI" id="CHEBI:30616"/>
        <dbReference type="ChEBI" id="CHEBI:43474"/>
        <dbReference type="ChEBI" id="CHEBI:149469"/>
        <dbReference type="ChEBI" id="CHEBI:149473"/>
        <dbReference type="ChEBI" id="CHEBI:456216"/>
        <dbReference type="EC" id="6.3.3.3"/>
    </reaction>
</comment>
<comment type="pathway">
    <text evidence="9">Cofactor biosynthesis; biotin biosynthesis; biotin from 7,8-diaminononanoate: step 1/2.</text>
</comment>
<gene>
    <name evidence="9 10" type="primary">bioD</name>
    <name evidence="10" type="ORF">NZD89_23600</name>
</gene>
<comment type="cofactor">
    <cofactor evidence="9">
        <name>Mg(2+)</name>
        <dbReference type="ChEBI" id="CHEBI:18420"/>
    </cofactor>
</comment>
<keyword evidence="11" id="KW-1185">Reference proteome</keyword>
<keyword evidence="6 9" id="KW-0067">ATP-binding</keyword>
<reference evidence="10" key="1">
    <citation type="submission" date="2022-08" db="EMBL/GenBank/DDBJ databases">
        <title>Alicyclobacillus fastidiosus DSM 17978, complete genome.</title>
        <authorList>
            <person name="Wang Q."/>
            <person name="Cai R."/>
            <person name="Wang Z."/>
        </authorList>
    </citation>
    <scope>NUCLEOTIDE SEQUENCE</scope>
    <source>
        <strain evidence="10">DSM 17978</strain>
    </source>
</reference>
<feature type="binding site" evidence="9">
    <location>
        <position position="41"/>
    </location>
    <ligand>
        <name>substrate</name>
    </ligand>
</feature>
<feature type="active site" evidence="9">
    <location>
        <position position="37"/>
    </location>
</feature>
<keyword evidence="7 9" id="KW-0460">Magnesium</keyword>
<dbReference type="PANTHER" id="PTHR43210:SF2">
    <property type="entry name" value="ATP-DEPENDENT DETHIOBIOTIN SYNTHETASE BIOD 2"/>
    <property type="match status" value="1"/>
</dbReference>
<sequence length="233" mass="24739">MSGLFITATDTEIGKTLVAGGIAAALRAIGTDIGVFKPMQSGNLAGDPSGDAARLKDLSGVDDELDAICPFSYEEPLAPRLAMERAGQRVTLQDIVSHYDAIKMRHRHWIVEGAGGLVVPYTSDAMVFHCAKVMNLPVIVVARPDLGTVNHTALTVAYAQRQGLQVGGIIVNGYGRRRPVGVAEQHNLQMIREVTGIDVLGVVPWLGLNPSPADIVQAVSDSVALDKIQQLLG</sequence>
<keyword evidence="5 9" id="KW-0093">Biotin biosynthesis</keyword>
<dbReference type="RefSeq" id="WP_268005125.1">
    <property type="nucleotide sequence ID" value="NZ_BSUT01000001.1"/>
</dbReference>
<comment type="subunit">
    <text evidence="9">Homodimer.</text>
</comment>
<evidence type="ECO:0000256" key="6">
    <source>
        <dbReference type="ARBA" id="ARBA00022840"/>
    </source>
</evidence>
<dbReference type="Proteomes" id="UP001164761">
    <property type="component" value="Chromosome"/>
</dbReference>
<evidence type="ECO:0000256" key="3">
    <source>
        <dbReference type="ARBA" id="ARBA00022723"/>
    </source>
</evidence>
<comment type="caution">
    <text evidence="9">Lacks conserved residue(s) required for the propagation of feature annotation.</text>
</comment>
<evidence type="ECO:0000256" key="4">
    <source>
        <dbReference type="ARBA" id="ARBA00022741"/>
    </source>
</evidence>
<evidence type="ECO:0000256" key="8">
    <source>
        <dbReference type="ARBA" id="ARBA00047386"/>
    </source>
</evidence>
<feature type="binding site" evidence="9">
    <location>
        <position position="51"/>
    </location>
    <ligand>
        <name>ATP</name>
        <dbReference type="ChEBI" id="CHEBI:30616"/>
    </ligand>
</feature>
<name>A0ABY6ZEE0_9BACL</name>
<feature type="binding site" evidence="9">
    <location>
        <begin position="204"/>
        <end position="206"/>
    </location>
    <ligand>
        <name>ATP</name>
        <dbReference type="ChEBI" id="CHEBI:30616"/>
    </ligand>
</feature>
<evidence type="ECO:0000313" key="10">
    <source>
        <dbReference type="EMBL" id="WAH41214.1"/>
    </source>
</evidence>
<dbReference type="EMBL" id="CP104067">
    <property type="protein sequence ID" value="WAH41214.1"/>
    <property type="molecule type" value="Genomic_DNA"/>
</dbReference>
<feature type="binding site" evidence="9">
    <location>
        <begin position="12"/>
        <end position="17"/>
    </location>
    <ligand>
        <name>ATP</name>
        <dbReference type="ChEBI" id="CHEBI:30616"/>
    </ligand>
</feature>
<dbReference type="PANTHER" id="PTHR43210">
    <property type="entry name" value="DETHIOBIOTIN SYNTHETASE"/>
    <property type="match status" value="1"/>
</dbReference>
<dbReference type="EC" id="6.3.3.3" evidence="9"/>
<feature type="binding site" evidence="9">
    <location>
        <position position="16"/>
    </location>
    <ligand>
        <name>Mg(2+)</name>
        <dbReference type="ChEBI" id="CHEBI:18420"/>
    </ligand>
</feature>
<dbReference type="CDD" id="cd03109">
    <property type="entry name" value="DTBS"/>
    <property type="match status" value="1"/>
</dbReference>
<keyword evidence="4 9" id="KW-0547">Nucleotide-binding</keyword>
<evidence type="ECO:0000313" key="11">
    <source>
        <dbReference type="Proteomes" id="UP001164761"/>
    </source>
</evidence>
<dbReference type="NCBIfam" id="TIGR00347">
    <property type="entry name" value="bioD"/>
    <property type="match status" value="1"/>
</dbReference>
<evidence type="ECO:0000256" key="9">
    <source>
        <dbReference type="HAMAP-Rule" id="MF_00336"/>
    </source>
</evidence>
<feature type="binding site" evidence="9">
    <location>
        <position position="112"/>
    </location>
    <ligand>
        <name>Mg(2+)</name>
        <dbReference type="ChEBI" id="CHEBI:18420"/>
    </ligand>
</feature>
<evidence type="ECO:0000256" key="2">
    <source>
        <dbReference type="ARBA" id="ARBA00022598"/>
    </source>
</evidence>
<dbReference type="GO" id="GO:0004141">
    <property type="term" value="F:dethiobiotin synthase activity"/>
    <property type="evidence" value="ECO:0007669"/>
    <property type="project" value="UniProtKB-EC"/>
</dbReference>
<dbReference type="HAMAP" id="MF_00336">
    <property type="entry name" value="BioD"/>
    <property type="match status" value="1"/>
</dbReference>
<proteinExistence type="inferred from homology"/>
<dbReference type="Gene3D" id="3.40.50.300">
    <property type="entry name" value="P-loop containing nucleotide triphosphate hydrolases"/>
    <property type="match status" value="1"/>
</dbReference>
<keyword evidence="1 9" id="KW-0963">Cytoplasm</keyword>
<dbReference type="PIRSF" id="PIRSF006755">
    <property type="entry name" value="DTB_synth"/>
    <property type="match status" value="1"/>
</dbReference>
<dbReference type="Pfam" id="PF13500">
    <property type="entry name" value="AAA_26"/>
    <property type="match status" value="1"/>
</dbReference>
<feature type="binding site" evidence="9">
    <location>
        <begin position="112"/>
        <end position="115"/>
    </location>
    <ligand>
        <name>ATP</name>
        <dbReference type="ChEBI" id="CHEBI:30616"/>
    </ligand>
</feature>
<keyword evidence="2 9" id="KW-0436">Ligase</keyword>
<evidence type="ECO:0000256" key="1">
    <source>
        <dbReference type="ARBA" id="ARBA00022490"/>
    </source>
</evidence>
<comment type="function">
    <text evidence="9">Catalyzes a mechanistically unusual reaction, the ATP-dependent insertion of CO2 between the N7 and N8 nitrogen atoms of 7,8-diaminopelargonic acid (DAPA, also called 7,8-diammoniononanoate) to form a ureido ring.</text>
</comment>
<keyword evidence="3 9" id="KW-0479">Metal-binding</keyword>
<dbReference type="InterPro" id="IPR004472">
    <property type="entry name" value="DTB_synth_BioD"/>
</dbReference>
<feature type="binding site" evidence="9">
    <location>
        <position position="51"/>
    </location>
    <ligand>
        <name>Mg(2+)</name>
        <dbReference type="ChEBI" id="CHEBI:18420"/>
    </ligand>
</feature>
<comment type="catalytic activity">
    <reaction evidence="8">
        <text>(7R,8S)-8-amino-7-(carboxyamino)nonanoate + ATP = (4R,5S)-dethiobiotin + ADP + phosphate + H(+)</text>
        <dbReference type="Rhea" id="RHEA:63684"/>
        <dbReference type="ChEBI" id="CHEBI:15378"/>
        <dbReference type="ChEBI" id="CHEBI:30616"/>
        <dbReference type="ChEBI" id="CHEBI:43474"/>
        <dbReference type="ChEBI" id="CHEBI:149470"/>
        <dbReference type="ChEBI" id="CHEBI:149473"/>
        <dbReference type="ChEBI" id="CHEBI:456216"/>
    </reaction>
</comment>
<accession>A0ABY6ZEE0</accession>
<dbReference type="SUPFAM" id="SSF52540">
    <property type="entry name" value="P-loop containing nucleoside triphosphate hydrolases"/>
    <property type="match status" value="1"/>
</dbReference>
<evidence type="ECO:0000256" key="5">
    <source>
        <dbReference type="ARBA" id="ARBA00022756"/>
    </source>
</evidence>
<dbReference type="InterPro" id="IPR027417">
    <property type="entry name" value="P-loop_NTPase"/>
</dbReference>
<protein>
    <recommendedName>
        <fullName evidence="9">ATP-dependent dethiobiotin synthetase BioD</fullName>
        <ecNumber evidence="9">6.3.3.3</ecNumber>
    </recommendedName>
    <alternativeName>
        <fullName evidence="9">DTB synthetase</fullName>
        <shortName evidence="9">DTBS</shortName>
    </alternativeName>
    <alternativeName>
        <fullName evidence="9">Dethiobiotin synthase</fullName>
    </alternativeName>
</protein>